<comment type="caution">
    <text evidence="2">The sequence shown here is derived from an EMBL/GenBank/DDBJ whole genome shotgun (WGS) entry which is preliminary data.</text>
</comment>
<dbReference type="RefSeq" id="WP_064628906.1">
    <property type="nucleotide sequence ID" value="NZ_LQYE01000007.1"/>
</dbReference>
<proteinExistence type="predicted"/>
<keyword evidence="1" id="KW-1133">Transmembrane helix</keyword>
<organism evidence="2 3">
    <name type="scientific">Mycobacteroides immunogenum</name>
    <dbReference type="NCBI Taxonomy" id="83262"/>
    <lineage>
        <taxon>Bacteria</taxon>
        <taxon>Bacillati</taxon>
        <taxon>Actinomycetota</taxon>
        <taxon>Actinomycetes</taxon>
        <taxon>Mycobacteriales</taxon>
        <taxon>Mycobacteriaceae</taxon>
        <taxon>Mycobacteroides</taxon>
    </lineage>
</organism>
<dbReference type="Proteomes" id="UP000186919">
    <property type="component" value="Unassembled WGS sequence"/>
</dbReference>
<accession>A0A179VBV1</accession>
<evidence type="ECO:0000256" key="1">
    <source>
        <dbReference type="SAM" id="Phobius"/>
    </source>
</evidence>
<gene>
    <name evidence="2" type="ORF">AWB85_21650</name>
</gene>
<evidence type="ECO:0000313" key="3">
    <source>
        <dbReference type="Proteomes" id="UP000186919"/>
    </source>
</evidence>
<name>A0A179VBV1_9MYCO</name>
<protein>
    <submittedName>
        <fullName evidence="2">Uncharacterized protein</fullName>
    </submittedName>
</protein>
<feature type="transmembrane region" description="Helical" evidence="1">
    <location>
        <begin position="16"/>
        <end position="39"/>
    </location>
</feature>
<feature type="transmembrane region" description="Helical" evidence="1">
    <location>
        <begin position="78"/>
        <end position="101"/>
    </location>
</feature>
<reference evidence="2 3" key="1">
    <citation type="submission" date="2016-01" db="EMBL/GenBank/DDBJ databases">
        <title>Mycobacterium immunogenum strain CD11_6 genome sequencing and assembly.</title>
        <authorList>
            <person name="Kaur G."/>
            <person name="Nair G.R."/>
            <person name="Mayilraj S."/>
        </authorList>
    </citation>
    <scope>NUCLEOTIDE SEQUENCE [LARGE SCALE GENOMIC DNA]</scope>
    <source>
        <strain evidence="2 3">CD11-6</strain>
    </source>
</reference>
<feature type="transmembrane region" description="Helical" evidence="1">
    <location>
        <begin position="46"/>
        <end position="66"/>
    </location>
</feature>
<sequence length="115" mass="12267">MKTSRMPVYLVRVGTATVLSIAVGSLVAAASTLSLFVAFRYCFYRAILAAGGGSYTLGGATGIFVSDEDARPGMDWLVFGYFSGSFLVALAIGLCAGYWVVCRVKLSMIRTFSPR</sequence>
<dbReference type="EMBL" id="LQYE01000007">
    <property type="protein sequence ID" value="OAT69370.1"/>
    <property type="molecule type" value="Genomic_DNA"/>
</dbReference>
<evidence type="ECO:0000313" key="2">
    <source>
        <dbReference type="EMBL" id="OAT69370.1"/>
    </source>
</evidence>
<dbReference type="AlphaFoldDB" id="A0A179VBV1"/>
<keyword evidence="1" id="KW-0812">Transmembrane</keyword>
<keyword evidence="1" id="KW-0472">Membrane</keyword>